<evidence type="ECO:0000256" key="3">
    <source>
        <dbReference type="ARBA" id="ARBA00023274"/>
    </source>
</evidence>
<dbReference type="InterPro" id="IPR012678">
    <property type="entry name" value="Ribosomal_uL23/eL15/eS24_sf"/>
</dbReference>
<protein>
    <recommendedName>
        <fullName evidence="7">Ribosomal protein L23/L25 N-terminal domain-containing protein</fullName>
    </recommendedName>
</protein>
<dbReference type="Gene3D" id="3.30.70.330">
    <property type="match status" value="1"/>
</dbReference>
<reference evidence="5 6" key="1">
    <citation type="submission" date="2021-02" db="EMBL/GenBank/DDBJ databases">
        <title>Safari Cat Assemblies.</title>
        <authorList>
            <person name="Bredemeyer K.R."/>
            <person name="Murphy W.J."/>
        </authorList>
    </citation>
    <scope>NUCLEOTIDE SEQUENCE [LARGE SCALE GENOMIC DNA]</scope>
</reference>
<evidence type="ECO:0000256" key="2">
    <source>
        <dbReference type="ARBA" id="ARBA00022980"/>
    </source>
</evidence>
<evidence type="ECO:0000256" key="4">
    <source>
        <dbReference type="SAM" id="MobiDB-lite"/>
    </source>
</evidence>
<sequence>MVTKVKKEAPPPPKAEAKAKTEAKVLKAKKAAQYPPKSTPRRIKLDPYAIKFPPTTESAVKKIEDHNTLVFIVDSVKKLYDIDMAKVNTLIRPGGEKKACVGLDPDYELLDVATKIGII</sequence>
<keyword evidence="2" id="KW-0689">Ribosomal protein</keyword>
<dbReference type="PANTHER" id="PTHR11620">
    <property type="entry name" value="60S RIBOSOMAL PROTEIN L23A"/>
    <property type="match status" value="1"/>
</dbReference>
<name>A0ABI8ABI3_FELCA</name>
<evidence type="ECO:0000313" key="5">
    <source>
        <dbReference type="Ensembl" id="ENSFCTP00005056521.1"/>
    </source>
</evidence>
<comment type="similarity">
    <text evidence="1">Belongs to the universal ribosomal protein uL23 family.</text>
</comment>
<evidence type="ECO:0000256" key="1">
    <source>
        <dbReference type="ARBA" id="ARBA00006700"/>
    </source>
</evidence>
<keyword evidence="3" id="KW-0687">Ribonucleoprotein</keyword>
<reference evidence="5" key="3">
    <citation type="submission" date="2025-09" db="UniProtKB">
        <authorList>
            <consortium name="Ensembl"/>
        </authorList>
    </citation>
    <scope>IDENTIFICATION</scope>
    <source>
        <strain evidence="5">breed Abyssinian</strain>
    </source>
</reference>
<reference evidence="5" key="2">
    <citation type="submission" date="2025-08" db="UniProtKB">
        <authorList>
            <consortium name="Ensembl"/>
        </authorList>
    </citation>
    <scope>IDENTIFICATION</scope>
    <source>
        <strain evidence="5">breed Abyssinian</strain>
    </source>
</reference>
<accession>A0ABI8ABI3</accession>
<dbReference type="Proteomes" id="UP000823872">
    <property type="component" value="Chromosome C1"/>
</dbReference>
<dbReference type="InterPro" id="IPR012677">
    <property type="entry name" value="Nucleotide-bd_a/b_plait_sf"/>
</dbReference>
<dbReference type="InterPro" id="IPR013025">
    <property type="entry name" value="Ribosomal_uL23-like"/>
</dbReference>
<feature type="region of interest" description="Disordered" evidence="4">
    <location>
        <begin position="1"/>
        <end position="22"/>
    </location>
</feature>
<organism evidence="5 6">
    <name type="scientific">Felis catus</name>
    <name type="common">Cat</name>
    <name type="synonym">Felis silvestris catus</name>
    <dbReference type="NCBI Taxonomy" id="9685"/>
    <lineage>
        <taxon>Eukaryota</taxon>
        <taxon>Metazoa</taxon>
        <taxon>Chordata</taxon>
        <taxon>Craniata</taxon>
        <taxon>Vertebrata</taxon>
        <taxon>Euteleostomi</taxon>
        <taxon>Mammalia</taxon>
        <taxon>Eutheria</taxon>
        <taxon>Laurasiatheria</taxon>
        <taxon>Carnivora</taxon>
        <taxon>Feliformia</taxon>
        <taxon>Felidae</taxon>
        <taxon>Felinae</taxon>
        <taxon>Felis</taxon>
    </lineage>
</organism>
<proteinExistence type="inferred from homology"/>
<evidence type="ECO:0008006" key="7">
    <source>
        <dbReference type="Google" id="ProtNLM"/>
    </source>
</evidence>
<keyword evidence="6" id="KW-1185">Reference proteome</keyword>
<evidence type="ECO:0000313" key="6">
    <source>
        <dbReference type="Proteomes" id="UP000823872"/>
    </source>
</evidence>
<dbReference type="SUPFAM" id="SSF54189">
    <property type="entry name" value="Ribosomal proteins S24e, L23 and L15e"/>
    <property type="match status" value="1"/>
</dbReference>
<dbReference type="GeneTree" id="ENSGT00940000164446"/>
<dbReference type="Ensembl" id="ENSFCTT00005081646.1">
    <property type="protein sequence ID" value="ENSFCTP00005056521.1"/>
    <property type="gene ID" value="ENSFCTG00005029059.1"/>
</dbReference>